<accession>A0A3L7A693</accession>
<comment type="similarity">
    <text evidence="1 6">Belongs to the iron/manganese superoxide dismutase family.</text>
</comment>
<evidence type="ECO:0000256" key="4">
    <source>
        <dbReference type="ARBA" id="ARBA00023002"/>
    </source>
</evidence>
<dbReference type="SUPFAM" id="SSF46609">
    <property type="entry name" value="Fe,Mn superoxide dismutase (SOD), N-terminal domain"/>
    <property type="match status" value="1"/>
</dbReference>
<protein>
    <recommendedName>
        <fullName evidence="2 6">Superoxide dismutase</fullName>
        <ecNumber evidence="2 6">1.15.1.1</ecNumber>
    </recommendedName>
</protein>
<dbReference type="RefSeq" id="WP_121624431.1">
    <property type="nucleotide sequence ID" value="NZ_JACIIW010000003.1"/>
</dbReference>
<feature type="binding site" evidence="5">
    <location>
        <position position="65"/>
    </location>
    <ligand>
        <name>Mn(2+)</name>
        <dbReference type="ChEBI" id="CHEBI:29035"/>
    </ligand>
</feature>
<dbReference type="PRINTS" id="PR01703">
    <property type="entry name" value="MNSODISMTASE"/>
</dbReference>
<dbReference type="EMBL" id="RCTF01000014">
    <property type="protein sequence ID" value="RLP75873.1"/>
    <property type="molecule type" value="Genomic_DNA"/>
</dbReference>
<dbReference type="PROSITE" id="PS51318">
    <property type="entry name" value="TAT"/>
    <property type="match status" value="1"/>
</dbReference>
<evidence type="ECO:0000256" key="1">
    <source>
        <dbReference type="ARBA" id="ARBA00008714"/>
    </source>
</evidence>
<keyword evidence="3 5" id="KW-0479">Metal-binding</keyword>
<gene>
    <name evidence="9" type="ORF">D9R14_16440</name>
</gene>
<evidence type="ECO:0000256" key="6">
    <source>
        <dbReference type="RuleBase" id="RU000414"/>
    </source>
</evidence>
<dbReference type="Gene3D" id="1.10.287.990">
    <property type="entry name" value="Fe,Mn superoxide dismutase (SOD) domain"/>
    <property type="match status" value="1"/>
</dbReference>
<dbReference type="InterPro" id="IPR006311">
    <property type="entry name" value="TAT_signal"/>
</dbReference>
<keyword evidence="10" id="KW-1185">Reference proteome</keyword>
<feature type="domain" description="Manganese/iron superoxide dismutase N-terminal" evidence="7">
    <location>
        <begin position="41"/>
        <end position="123"/>
    </location>
</feature>
<comment type="function">
    <text evidence="6">Destroys radicals which are normally produced within the cells and which are toxic to biological systems.</text>
</comment>
<evidence type="ECO:0000313" key="9">
    <source>
        <dbReference type="EMBL" id="RLP75873.1"/>
    </source>
</evidence>
<evidence type="ECO:0000259" key="8">
    <source>
        <dbReference type="Pfam" id="PF02777"/>
    </source>
</evidence>
<dbReference type="EC" id="1.15.1.1" evidence="2 6"/>
<comment type="catalytic activity">
    <reaction evidence="6">
        <text>2 superoxide + 2 H(+) = H2O2 + O2</text>
        <dbReference type="Rhea" id="RHEA:20696"/>
        <dbReference type="ChEBI" id="CHEBI:15378"/>
        <dbReference type="ChEBI" id="CHEBI:15379"/>
        <dbReference type="ChEBI" id="CHEBI:16240"/>
        <dbReference type="ChEBI" id="CHEBI:18421"/>
        <dbReference type="EC" id="1.15.1.1"/>
    </reaction>
</comment>
<dbReference type="InterPro" id="IPR019831">
    <property type="entry name" value="Mn/Fe_SOD_N"/>
</dbReference>
<evidence type="ECO:0000256" key="5">
    <source>
        <dbReference type="PIRSR" id="PIRSR000349-1"/>
    </source>
</evidence>
<dbReference type="Gene3D" id="3.55.40.20">
    <property type="entry name" value="Iron/manganese superoxide dismutase, C-terminal domain"/>
    <property type="match status" value="1"/>
</dbReference>
<evidence type="ECO:0000256" key="2">
    <source>
        <dbReference type="ARBA" id="ARBA00012682"/>
    </source>
</evidence>
<feature type="binding site" evidence="5">
    <location>
        <position position="197"/>
    </location>
    <ligand>
        <name>Mn(2+)</name>
        <dbReference type="ChEBI" id="CHEBI:29035"/>
    </ligand>
</feature>
<dbReference type="Proteomes" id="UP000269692">
    <property type="component" value="Unassembled WGS sequence"/>
</dbReference>
<dbReference type="Pfam" id="PF02777">
    <property type="entry name" value="Sod_Fe_C"/>
    <property type="match status" value="1"/>
</dbReference>
<dbReference type="InterPro" id="IPR036324">
    <property type="entry name" value="Mn/Fe_SOD_N_sf"/>
</dbReference>
<dbReference type="GO" id="GO:0004784">
    <property type="term" value="F:superoxide dismutase activity"/>
    <property type="evidence" value="ECO:0007669"/>
    <property type="project" value="UniProtKB-EC"/>
</dbReference>
<dbReference type="InterPro" id="IPR019833">
    <property type="entry name" value="Mn/Fe_SOD_BS"/>
</dbReference>
<dbReference type="InterPro" id="IPR036314">
    <property type="entry name" value="SOD_C_sf"/>
</dbReference>
<feature type="binding site" evidence="5">
    <location>
        <position position="116"/>
    </location>
    <ligand>
        <name>Mn(2+)</name>
        <dbReference type="ChEBI" id="CHEBI:29035"/>
    </ligand>
</feature>
<name>A0A3L7A693_9HYPH</name>
<dbReference type="GO" id="GO:0046872">
    <property type="term" value="F:metal ion binding"/>
    <property type="evidence" value="ECO:0007669"/>
    <property type="project" value="UniProtKB-KW"/>
</dbReference>
<dbReference type="InterPro" id="IPR001189">
    <property type="entry name" value="Mn/Fe_SOD"/>
</dbReference>
<keyword evidence="4 6" id="KW-0560">Oxidoreductase</keyword>
<reference evidence="9 10" key="1">
    <citation type="submission" date="2018-10" db="EMBL/GenBank/DDBJ databases">
        <title>Xanthobacter tagetidis genome sequencing and assembly.</title>
        <authorList>
            <person name="Maclea K.S."/>
            <person name="Goen A.E."/>
            <person name="Fatima S.A."/>
        </authorList>
    </citation>
    <scope>NUCLEOTIDE SEQUENCE [LARGE SCALE GENOMIC DNA]</scope>
    <source>
        <strain evidence="9 10">ATCC 700314</strain>
    </source>
</reference>
<evidence type="ECO:0000313" key="10">
    <source>
        <dbReference type="Proteomes" id="UP000269692"/>
    </source>
</evidence>
<evidence type="ECO:0000256" key="3">
    <source>
        <dbReference type="ARBA" id="ARBA00022723"/>
    </source>
</evidence>
<sequence>MTARALAAAPFLVSRRDALVMAGAAAATFAMPRIARAAAPFQQPPLPYEESALAPTISARTVGLHYGKHHKGYYDKLNTLVVGKPYADMTLEEVVVAARKANDAPVFNNAAQAWNHDLYWMEFKGGPAAPKGAFADAVKRDFGDLAGLKKAMTDTGDGVFGTGWVWLVKNGDKLEVVGLKDAINPLPDGKTVLAGVDVWEHAYYLDWENRRTAHVKAVLDDRMNWAYVSERFG</sequence>
<dbReference type="PANTHER" id="PTHR42769">
    <property type="entry name" value="SUPEROXIDE DISMUTASE"/>
    <property type="match status" value="1"/>
</dbReference>
<dbReference type="PIRSF" id="PIRSF000349">
    <property type="entry name" value="SODismutase"/>
    <property type="match status" value="1"/>
</dbReference>
<dbReference type="SUPFAM" id="SSF54719">
    <property type="entry name" value="Fe,Mn superoxide dismutase (SOD), C-terminal domain"/>
    <property type="match status" value="1"/>
</dbReference>
<feature type="domain" description="Manganese/iron superoxide dismutase C-terminal" evidence="8">
    <location>
        <begin position="130"/>
        <end position="231"/>
    </location>
</feature>
<proteinExistence type="inferred from homology"/>
<comment type="caution">
    <text evidence="9">The sequence shown here is derived from an EMBL/GenBank/DDBJ whole genome shotgun (WGS) entry which is preliminary data.</text>
</comment>
<dbReference type="PROSITE" id="PS00088">
    <property type="entry name" value="SOD_MN"/>
    <property type="match status" value="1"/>
</dbReference>
<dbReference type="OrthoDB" id="9803125at2"/>
<dbReference type="InterPro" id="IPR019832">
    <property type="entry name" value="Mn/Fe_SOD_C"/>
</dbReference>
<dbReference type="AlphaFoldDB" id="A0A3L7A693"/>
<organism evidence="9 10">
    <name type="scientific">Xanthobacter tagetidis</name>
    <dbReference type="NCBI Taxonomy" id="60216"/>
    <lineage>
        <taxon>Bacteria</taxon>
        <taxon>Pseudomonadati</taxon>
        <taxon>Pseudomonadota</taxon>
        <taxon>Alphaproteobacteria</taxon>
        <taxon>Hyphomicrobiales</taxon>
        <taxon>Xanthobacteraceae</taxon>
        <taxon>Xanthobacter</taxon>
    </lineage>
</organism>
<dbReference type="Pfam" id="PF00081">
    <property type="entry name" value="Sod_Fe_N"/>
    <property type="match status" value="1"/>
</dbReference>
<feature type="binding site" evidence="5">
    <location>
        <position position="201"/>
    </location>
    <ligand>
        <name>Mn(2+)</name>
        <dbReference type="ChEBI" id="CHEBI:29035"/>
    </ligand>
</feature>
<evidence type="ECO:0000259" key="7">
    <source>
        <dbReference type="Pfam" id="PF00081"/>
    </source>
</evidence>
<dbReference type="PANTHER" id="PTHR42769:SF3">
    <property type="entry name" value="SUPEROXIDE DISMUTASE [FE] 2, CHLOROPLASTIC"/>
    <property type="match status" value="1"/>
</dbReference>